<feature type="chain" id="PRO_5008041680" evidence="3">
    <location>
        <begin position="25"/>
        <end position="348"/>
    </location>
</feature>
<dbReference type="InterPro" id="IPR006059">
    <property type="entry name" value="SBP"/>
</dbReference>
<dbReference type="PATRIC" id="fig|401562.3.peg.1601"/>
<dbReference type="AlphaFoldDB" id="A0A175R7T0"/>
<protein>
    <submittedName>
        <fullName evidence="4">Polyamine ABC transporter substrate-binding protein</fullName>
    </submittedName>
</protein>
<dbReference type="CDD" id="cd13589">
    <property type="entry name" value="PBP2_polyamine_RpCGA009"/>
    <property type="match status" value="1"/>
</dbReference>
<keyword evidence="2" id="KW-0574">Periplasm</keyword>
<dbReference type="Gene3D" id="3.40.190.10">
    <property type="entry name" value="Periplasmic binding protein-like II"/>
    <property type="match status" value="2"/>
</dbReference>
<dbReference type="GO" id="GO:0030288">
    <property type="term" value="C:outer membrane-bounded periplasmic space"/>
    <property type="evidence" value="ECO:0007669"/>
    <property type="project" value="TreeGrafter"/>
</dbReference>
<sequence>MKAALKSGSLGLMMSLLAAGTAMAETNITVMAYSGLFQERYTKAVIEPFMAAHPDIKVTYFPLPTSAAMLGNLRAQRAAPQADVVIMDVSVSKAGTDEGVFTKIDTSNVPNVADLYPDARIPDIAGVAVTFDNLVLLYNAEQVRQTPSSWMDMAKPEYRGKVVIPGVPDIQGLGLLLILNKARGGTNYLDNVDKGLEAVAEIAPNVQTWEPKPEVYAPVVTGQAALGVGYNARAQVNSELSGGRIKATIPKEGTIFQINTINLVADAPQTAAAATFVNYALSPEAQKSFTETMFYAPTNSKAQVSQEAMARTAVNSLDKVMKVDWIALAKVRDKIANEWRRRVLPASR</sequence>
<gene>
    <name evidence="4" type="ORF">NS226_10550</name>
</gene>
<dbReference type="RefSeq" id="WP_058634966.1">
    <property type="nucleotide sequence ID" value="NZ_LDPZ01000021.1"/>
</dbReference>
<accession>A0A175R7T0</accession>
<evidence type="ECO:0000313" key="4">
    <source>
        <dbReference type="EMBL" id="KTQ95587.1"/>
    </source>
</evidence>
<dbReference type="GO" id="GO:0030976">
    <property type="term" value="F:thiamine pyrophosphate binding"/>
    <property type="evidence" value="ECO:0007669"/>
    <property type="project" value="TreeGrafter"/>
</dbReference>
<evidence type="ECO:0000256" key="1">
    <source>
        <dbReference type="ARBA" id="ARBA00022729"/>
    </source>
</evidence>
<dbReference type="GO" id="GO:0030975">
    <property type="term" value="F:thiamine binding"/>
    <property type="evidence" value="ECO:0007669"/>
    <property type="project" value="TreeGrafter"/>
</dbReference>
<dbReference type="SUPFAM" id="SSF53850">
    <property type="entry name" value="Periplasmic binding protein-like II"/>
    <property type="match status" value="1"/>
</dbReference>
<dbReference type="Proteomes" id="UP000078272">
    <property type="component" value="Unassembled WGS sequence"/>
</dbReference>
<proteinExistence type="predicted"/>
<dbReference type="PANTHER" id="PTHR30006:SF2">
    <property type="entry name" value="ABC TRANSPORTER SUBSTRATE-BINDING PROTEIN"/>
    <property type="match status" value="1"/>
</dbReference>
<dbReference type="GO" id="GO:0015888">
    <property type="term" value="P:thiamine transport"/>
    <property type="evidence" value="ECO:0007669"/>
    <property type="project" value="TreeGrafter"/>
</dbReference>
<organism evidence="4 5">
    <name type="scientific">Aureimonas ureilytica</name>
    <dbReference type="NCBI Taxonomy" id="401562"/>
    <lineage>
        <taxon>Bacteria</taxon>
        <taxon>Pseudomonadati</taxon>
        <taxon>Pseudomonadota</taxon>
        <taxon>Alphaproteobacteria</taxon>
        <taxon>Hyphomicrobiales</taxon>
        <taxon>Aurantimonadaceae</taxon>
        <taxon>Aureimonas</taxon>
    </lineage>
</organism>
<dbReference type="PANTHER" id="PTHR30006">
    <property type="entry name" value="THIAMINE-BINDING PERIPLASMIC PROTEIN-RELATED"/>
    <property type="match status" value="1"/>
</dbReference>
<dbReference type="STRING" id="401562.NS365_18315"/>
<evidence type="ECO:0000256" key="2">
    <source>
        <dbReference type="ARBA" id="ARBA00022764"/>
    </source>
</evidence>
<comment type="caution">
    <text evidence="4">The sequence shown here is derived from an EMBL/GenBank/DDBJ whole genome shotgun (WGS) entry which is preliminary data.</text>
</comment>
<dbReference type="EMBL" id="LDPZ01000021">
    <property type="protein sequence ID" value="KTQ95587.1"/>
    <property type="molecule type" value="Genomic_DNA"/>
</dbReference>
<evidence type="ECO:0000256" key="3">
    <source>
        <dbReference type="SAM" id="SignalP"/>
    </source>
</evidence>
<reference evidence="4 5" key="1">
    <citation type="journal article" date="2016" name="Front. Microbiol.">
        <title>Genomic Resource of Rice Seed Associated Bacteria.</title>
        <authorList>
            <person name="Midha S."/>
            <person name="Bansal K."/>
            <person name="Sharma S."/>
            <person name="Kumar N."/>
            <person name="Patil P.P."/>
            <person name="Chaudhry V."/>
            <person name="Patil P.B."/>
        </authorList>
    </citation>
    <scope>NUCLEOTIDE SEQUENCE [LARGE SCALE GENOMIC DNA]</scope>
    <source>
        <strain evidence="4 5">NS226</strain>
    </source>
</reference>
<dbReference type="Pfam" id="PF13416">
    <property type="entry name" value="SBP_bac_8"/>
    <property type="match status" value="1"/>
</dbReference>
<feature type="signal peptide" evidence="3">
    <location>
        <begin position="1"/>
        <end position="24"/>
    </location>
</feature>
<keyword evidence="1 3" id="KW-0732">Signal</keyword>
<name>A0A175R7T0_9HYPH</name>
<evidence type="ECO:0000313" key="5">
    <source>
        <dbReference type="Proteomes" id="UP000078272"/>
    </source>
</evidence>